<dbReference type="Gene3D" id="3.40.50.12780">
    <property type="entry name" value="N-terminal domain of ligase-like"/>
    <property type="match status" value="1"/>
</dbReference>
<dbReference type="InterPro" id="IPR000873">
    <property type="entry name" value="AMP-dep_synth/lig_dom"/>
</dbReference>
<proteinExistence type="predicted"/>
<evidence type="ECO:0000256" key="1">
    <source>
        <dbReference type="ARBA" id="ARBA00022598"/>
    </source>
</evidence>
<dbReference type="InterPro" id="IPR020845">
    <property type="entry name" value="AMP-binding_CS"/>
</dbReference>
<evidence type="ECO:0000256" key="3">
    <source>
        <dbReference type="ARBA" id="ARBA00026121"/>
    </source>
</evidence>
<organism evidence="5 6">
    <name type="scientific">Steinernema hermaphroditum</name>
    <dbReference type="NCBI Taxonomy" id="289476"/>
    <lineage>
        <taxon>Eukaryota</taxon>
        <taxon>Metazoa</taxon>
        <taxon>Ecdysozoa</taxon>
        <taxon>Nematoda</taxon>
        <taxon>Chromadorea</taxon>
        <taxon>Rhabditida</taxon>
        <taxon>Tylenchina</taxon>
        <taxon>Panagrolaimomorpha</taxon>
        <taxon>Strongyloidoidea</taxon>
        <taxon>Steinernematidae</taxon>
        <taxon>Steinernema</taxon>
    </lineage>
</organism>
<dbReference type="SUPFAM" id="SSF56801">
    <property type="entry name" value="Acetyl-CoA synthetase-like"/>
    <property type="match status" value="1"/>
</dbReference>
<protein>
    <recommendedName>
        <fullName evidence="3">long-chain-fatty-acid--CoA ligase</fullName>
        <ecNumber evidence="3">6.2.1.3</ecNumber>
    </recommendedName>
</protein>
<name>A0AA39LVL9_9BILA</name>
<dbReference type="PANTHER" id="PTHR43272">
    <property type="entry name" value="LONG-CHAIN-FATTY-ACID--COA LIGASE"/>
    <property type="match status" value="1"/>
</dbReference>
<dbReference type="GO" id="GO:0005783">
    <property type="term" value="C:endoplasmic reticulum"/>
    <property type="evidence" value="ECO:0007669"/>
    <property type="project" value="TreeGrafter"/>
</dbReference>
<comment type="caution">
    <text evidence="5">The sequence shown here is derived from an EMBL/GenBank/DDBJ whole genome shotgun (WGS) entry which is preliminary data.</text>
</comment>
<dbReference type="EMBL" id="JAUCMV010000003">
    <property type="protein sequence ID" value="KAK0411811.1"/>
    <property type="molecule type" value="Genomic_DNA"/>
</dbReference>
<dbReference type="PROSITE" id="PS00455">
    <property type="entry name" value="AMP_BINDING"/>
    <property type="match status" value="1"/>
</dbReference>
<keyword evidence="2" id="KW-0443">Lipid metabolism</keyword>
<evidence type="ECO:0000313" key="6">
    <source>
        <dbReference type="Proteomes" id="UP001175271"/>
    </source>
</evidence>
<feature type="domain" description="AMP-dependent synthetase/ligase" evidence="4">
    <location>
        <begin position="65"/>
        <end position="469"/>
    </location>
</feature>
<sequence>MANLFPKFDRYSEVLPGDERIHQNVIHKELLTTPPNSDVTTMFELLRRGASLTLNGNCIGEQVEGEYCWTRYQTVVDEAEMVGSALLQLGLKPGQGTRVGIAALNCREYFTAMHGIASFSMVLVPLYHNYKFDALCEIISSCEMEVVFCDTNKRAKEFLENAEALPTLKKIVVMKPGEKTIEGDGRIEVLSWGALLRLGEANLRHPQPPQAEDIYIICHTSGTTGTPKGVQLSHRALLASMGGLYAQWCVAPHQMTFDDRDVYLSFLSLAHIYEQLMEAFMLFVGGRIGFFGGDIKNLIGDMQKLKPTMVSFVPRVLIKFYDQIHTVVGQGSCLKRFLFKHAVKAKLRNLSRGIQSFDTLWDRLVFRKLHAMFGGNLRLITTGGAPITPQVMNFSRIAYGCPLFEGYGQTECSAAGTLSLPYDTEPSHVGGPAPWAQVKLIDVPELGYLSSEDKGEVCFRGAGLMTNYYNEPQLTSQAIDADGWLHTGDIGMWLPNGALRIIDRKKHFFKLAQGDFVSPEQVENVYIQHPLINQIFVDGLRTETYLIAIAVVSLPKIKELLSQKQMKFMDEESILGDSSVRNLVVEELRVFGASKGLNSLEQIKNISLITEEFTAENGLLTPTLKIRRHQMKRRYEKVIAHLYTEGVQF</sequence>
<gene>
    <name evidence="5" type="ORF">QR680_005859</name>
</gene>
<reference evidence="5" key="1">
    <citation type="submission" date="2023-06" db="EMBL/GenBank/DDBJ databases">
        <title>Genomic analysis of the entomopathogenic nematode Steinernema hermaphroditum.</title>
        <authorList>
            <person name="Schwarz E.M."/>
            <person name="Heppert J.K."/>
            <person name="Baniya A."/>
            <person name="Schwartz H.T."/>
            <person name="Tan C.-H."/>
            <person name="Antoshechkin I."/>
            <person name="Sternberg P.W."/>
            <person name="Goodrich-Blair H."/>
            <person name="Dillman A.R."/>
        </authorList>
    </citation>
    <scope>NUCLEOTIDE SEQUENCE</scope>
    <source>
        <strain evidence="5">PS9179</strain>
        <tissue evidence="5">Whole animal</tissue>
    </source>
</reference>
<evidence type="ECO:0000256" key="2">
    <source>
        <dbReference type="ARBA" id="ARBA00022832"/>
    </source>
</evidence>
<accession>A0AA39LVL9</accession>
<keyword evidence="1" id="KW-0436">Ligase</keyword>
<dbReference type="InterPro" id="IPR042099">
    <property type="entry name" value="ANL_N_sf"/>
</dbReference>
<evidence type="ECO:0000259" key="4">
    <source>
        <dbReference type="Pfam" id="PF00501"/>
    </source>
</evidence>
<dbReference type="PANTHER" id="PTHR43272:SF89">
    <property type="entry name" value="LONG-CHAIN-FATTY-ACID--COA LIGASE"/>
    <property type="match status" value="1"/>
</dbReference>
<dbReference type="GO" id="GO:0016020">
    <property type="term" value="C:membrane"/>
    <property type="evidence" value="ECO:0007669"/>
    <property type="project" value="TreeGrafter"/>
</dbReference>
<keyword evidence="2" id="KW-0276">Fatty acid metabolism</keyword>
<dbReference type="GO" id="GO:0004467">
    <property type="term" value="F:long-chain fatty acid-CoA ligase activity"/>
    <property type="evidence" value="ECO:0007669"/>
    <property type="project" value="UniProtKB-EC"/>
</dbReference>
<dbReference type="Proteomes" id="UP001175271">
    <property type="component" value="Unassembled WGS sequence"/>
</dbReference>
<dbReference type="AlphaFoldDB" id="A0AA39LVL9"/>
<keyword evidence="6" id="KW-1185">Reference proteome</keyword>
<dbReference type="Pfam" id="PF00501">
    <property type="entry name" value="AMP-binding"/>
    <property type="match status" value="1"/>
</dbReference>
<evidence type="ECO:0000313" key="5">
    <source>
        <dbReference type="EMBL" id="KAK0411811.1"/>
    </source>
</evidence>
<dbReference type="EC" id="6.2.1.3" evidence="3"/>